<reference evidence="1 2" key="1">
    <citation type="submission" date="2023-07" db="EMBL/GenBank/DDBJ databases">
        <title>Genomic Encyclopedia of Type Strains, Phase IV (KMG-IV): sequencing the most valuable type-strain genomes for metagenomic binning, comparative biology and taxonomic classification.</title>
        <authorList>
            <person name="Goeker M."/>
        </authorList>
    </citation>
    <scope>NUCLEOTIDE SEQUENCE [LARGE SCALE GENOMIC DNA]</scope>
    <source>
        <strain evidence="1 2">DSM 16980</strain>
    </source>
</reference>
<proteinExistence type="predicted"/>
<evidence type="ECO:0000313" key="2">
    <source>
        <dbReference type="Proteomes" id="UP001239167"/>
    </source>
</evidence>
<dbReference type="EMBL" id="JAUSUE010000020">
    <property type="protein sequence ID" value="MDQ0204731.1"/>
    <property type="molecule type" value="Genomic_DNA"/>
</dbReference>
<dbReference type="Proteomes" id="UP001239167">
    <property type="component" value="Unassembled WGS sequence"/>
</dbReference>
<comment type="caution">
    <text evidence="1">The sequence shown here is derived from an EMBL/GenBank/DDBJ whole genome shotgun (WGS) entry which is preliminary data.</text>
</comment>
<keyword evidence="2" id="KW-1185">Reference proteome</keyword>
<dbReference type="PANTHER" id="PTHR37691">
    <property type="entry name" value="BLR3518 PROTEIN"/>
    <property type="match status" value="1"/>
</dbReference>
<dbReference type="InterPro" id="IPR027396">
    <property type="entry name" value="DsrEFH-like"/>
</dbReference>
<organism evidence="1 2">
    <name type="scientific">Pectinatus haikarae</name>
    <dbReference type="NCBI Taxonomy" id="349096"/>
    <lineage>
        <taxon>Bacteria</taxon>
        <taxon>Bacillati</taxon>
        <taxon>Bacillota</taxon>
        <taxon>Negativicutes</taxon>
        <taxon>Selenomonadales</taxon>
        <taxon>Selenomonadaceae</taxon>
        <taxon>Pectinatus</taxon>
    </lineage>
</organism>
<evidence type="ECO:0000313" key="1">
    <source>
        <dbReference type="EMBL" id="MDQ0204731.1"/>
    </source>
</evidence>
<name>A0ABT9YAH1_9FIRM</name>
<dbReference type="PANTHER" id="PTHR37691:SF1">
    <property type="entry name" value="BLR3518 PROTEIN"/>
    <property type="match status" value="1"/>
</dbReference>
<dbReference type="Gene3D" id="3.40.1260.10">
    <property type="entry name" value="DsrEFH-like"/>
    <property type="match status" value="1"/>
</dbReference>
<gene>
    <name evidence="1" type="ORF">J2S01_002463</name>
</gene>
<dbReference type="RefSeq" id="WP_307225053.1">
    <property type="nucleotide sequence ID" value="NZ_CP116940.1"/>
</dbReference>
<sequence length="115" mass="13034">MRILKAAFHIDEINKWQMLCNNIRNLIGDINTHNYEIKVVVNGDAVNIFSQKDSSDLLHELEKLVHEKVEFLLCRNALHGNNINESALPQSVKVIPAGVTKLVELQVNGYAYIKP</sequence>
<dbReference type="SUPFAM" id="SSF75169">
    <property type="entry name" value="DsrEFH-like"/>
    <property type="match status" value="1"/>
</dbReference>
<dbReference type="Pfam" id="PF02635">
    <property type="entry name" value="DsrE"/>
    <property type="match status" value="1"/>
</dbReference>
<protein>
    <submittedName>
        <fullName evidence="1">Intracellular sulfur oxidation DsrE/DsrF family protein</fullName>
    </submittedName>
</protein>
<dbReference type="InterPro" id="IPR003787">
    <property type="entry name" value="Sulphur_relay_DsrE/F-like"/>
</dbReference>
<accession>A0ABT9YAH1</accession>